<dbReference type="InterPro" id="IPR003591">
    <property type="entry name" value="Leu-rich_rpt_typical-subtyp"/>
</dbReference>
<evidence type="ECO:0000256" key="8">
    <source>
        <dbReference type="ARBA" id="ARBA00023136"/>
    </source>
</evidence>
<dbReference type="Proteomes" id="UP001054889">
    <property type="component" value="Unassembled WGS sequence"/>
</dbReference>
<evidence type="ECO:0000256" key="2">
    <source>
        <dbReference type="ARBA" id="ARBA00022692"/>
    </source>
</evidence>
<evidence type="ECO:0000256" key="7">
    <source>
        <dbReference type="ARBA" id="ARBA00022989"/>
    </source>
</evidence>
<evidence type="ECO:0000256" key="10">
    <source>
        <dbReference type="ARBA" id="ARBA00023180"/>
    </source>
</evidence>
<keyword evidence="5" id="KW-0547">Nucleotide-binding</keyword>
<sequence length="483" mass="52665">MMRWSEAAAPSLFPVLLALQCGVVFLQCSAAAPVAADVSALMAFKRAIIDDPRSVLSDWTDADGNACDWHGVICSSPQGSVISLKLSNSSLKGFIAPALGRLSFLQELYLDHNLLFGTIPKQIGSLRNLRVLDLSSNRLAGPIPSEISGLSSVSIINFHSNGLTGNIPPELGKLQNLVELRLDRNRLKGSIPGSTAAGGPMSGQQGGTNGFKHPSSGHKHETLQQPTWLLVLEICTDSDMLKSLPKLSRQELEVACEDFSNIIGSSPETVVYKGTMKDGREVSVISLCAFEGHWTSHHELFYQNKVVDLARLNHENIAKFLGYCRESDPFSRMLVFEYASNGTLFEHIHYGEGAQLSWLRRMKIAIGIAQGLRYLHTELQPPFAISELNSNSVYVTEDFTPKAAKYLQQPEEIGKLVDPELTNVRTEDLAVLCSVVSRCIDPDPSKRPSMQIITGVLENGIDLSAAAILKESSLAWAELALAL</sequence>
<dbReference type="EMBL" id="BQKI01000009">
    <property type="protein sequence ID" value="GJN01282.1"/>
    <property type="molecule type" value="Genomic_DNA"/>
</dbReference>
<dbReference type="InterPro" id="IPR000719">
    <property type="entry name" value="Prot_kinase_dom"/>
</dbReference>
<feature type="domain" description="Protein kinase" evidence="14">
    <location>
        <begin position="257"/>
        <end position="483"/>
    </location>
</feature>
<dbReference type="InterPro" id="IPR020635">
    <property type="entry name" value="Tyr_kinase_cat_dom"/>
</dbReference>
<evidence type="ECO:0000256" key="3">
    <source>
        <dbReference type="ARBA" id="ARBA00022729"/>
    </source>
</evidence>
<reference evidence="15" key="1">
    <citation type="journal article" date="2018" name="DNA Res.">
        <title>Multiple hybrid de novo genome assembly of finger millet, an orphan allotetraploid crop.</title>
        <authorList>
            <person name="Hatakeyama M."/>
            <person name="Aluri S."/>
            <person name="Balachadran M.T."/>
            <person name="Sivarajan S.R."/>
            <person name="Patrignani A."/>
            <person name="Gruter S."/>
            <person name="Poveda L."/>
            <person name="Shimizu-Inatsugi R."/>
            <person name="Baeten J."/>
            <person name="Francoijs K.J."/>
            <person name="Nataraja K.N."/>
            <person name="Reddy Y.A.N."/>
            <person name="Phadnis S."/>
            <person name="Ravikumar R.L."/>
            <person name="Schlapbach R."/>
            <person name="Sreeman S.M."/>
            <person name="Shimizu K.K."/>
        </authorList>
    </citation>
    <scope>NUCLEOTIDE SEQUENCE</scope>
</reference>
<keyword evidence="10" id="KW-0325">Glycoprotein</keyword>
<evidence type="ECO:0000256" key="9">
    <source>
        <dbReference type="ARBA" id="ARBA00023170"/>
    </source>
</evidence>
<reference evidence="15" key="2">
    <citation type="submission" date="2021-12" db="EMBL/GenBank/DDBJ databases">
        <title>Resequencing data analysis of finger millet.</title>
        <authorList>
            <person name="Hatakeyama M."/>
            <person name="Aluri S."/>
            <person name="Balachadran M.T."/>
            <person name="Sivarajan S.R."/>
            <person name="Poveda L."/>
            <person name="Shimizu-Inatsugi R."/>
            <person name="Schlapbach R."/>
            <person name="Sreeman S.M."/>
            <person name="Shimizu K.K."/>
        </authorList>
    </citation>
    <scope>NUCLEOTIDE SEQUENCE</scope>
</reference>
<dbReference type="InterPro" id="IPR032675">
    <property type="entry name" value="LRR_dom_sf"/>
</dbReference>
<dbReference type="InterPro" id="IPR013210">
    <property type="entry name" value="LRR_N_plant-typ"/>
</dbReference>
<evidence type="ECO:0000256" key="12">
    <source>
        <dbReference type="SAM" id="MobiDB-lite"/>
    </source>
</evidence>
<dbReference type="GO" id="GO:0004713">
    <property type="term" value="F:protein tyrosine kinase activity"/>
    <property type="evidence" value="ECO:0007669"/>
    <property type="project" value="InterPro"/>
</dbReference>
<evidence type="ECO:0000256" key="11">
    <source>
        <dbReference type="ARBA" id="ARBA00046288"/>
    </source>
</evidence>
<keyword evidence="4" id="KW-0677">Repeat</keyword>
<evidence type="ECO:0000256" key="1">
    <source>
        <dbReference type="ARBA" id="ARBA00022614"/>
    </source>
</evidence>
<dbReference type="FunFam" id="3.30.200.20:FF:000489">
    <property type="entry name" value="Inactive receptor-like serine/threonine-protein kinase"/>
    <property type="match status" value="1"/>
</dbReference>
<evidence type="ECO:0000256" key="5">
    <source>
        <dbReference type="ARBA" id="ARBA00022741"/>
    </source>
</evidence>
<dbReference type="GO" id="GO:0012505">
    <property type="term" value="C:endomembrane system"/>
    <property type="evidence" value="ECO:0007669"/>
    <property type="project" value="UniProtKB-SubCell"/>
</dbReference>
<name>A0AAV5CTK7_ELECO</name>
<evidence type="ECO:0000256" key="6">
    <source>
        <dbReference type="ARBA" id="ARBA00022840"/>
    </source>
</evidence>
<dbReference type="PROSITE" id="PS50011">
    <property type="entry name" value="PROTEIN_KINASE_DOM"/>
    <property type="match status" value="1"/>
</dbReference>
<comment type="caution">
    <text evidence="15">The sequence shown here is derived from an EMBL/GenBank/DDBJ whole genome shotgun (WGS) entry which is preliminary data.</text>
</comment>
<keyword evidence="9" id="KW-0675">Receptor</keyword>
<dbReference type="PANTHER" id="PTHR46084">
    <property type="entry name" value="PROTEIN MALE DISCOVERER 2"/>
    <property type="match status" value="1"/>
</dbReference>
<keyword evidence="6" id="KW-0067">ATP-binding</keyword>
<feature type="compositionally biased region" description="Gly residues" evidence="12">
    <location>
        <begin position="200"/>
        <end position="209"/>
    </location>
</feature>
<keyword evidence="8" id="KW-0472">Membrane</keyword>
<dbReference type="AlphaFoldDB" id="A0AAV5CTK7"/>
<dbReference type="Pfam" id="PF00560">
    <property type="entry name" value="LRR_1"/>
    <property type="match status" value="2"/>
</dbReference>
<keyword evidence="1" id="KW-0433">Leucine-rich repeat</keyword>
<keyword evidence="16" id="KW-1185">Reference proteome</keyword>
<evidence type="ECO:0000259" key="14">
    <source>
        <dbReference type="PROSITE" id="PS50011"/>
    </source>
</evidence>
<dbReference type="SMART" id="SM00219">
    <property type="entry name" value="TyrKc"/>
    <property type="match status" value="1"/>
</dbReference>
<feature type="signal peptide" evidence="13">
    <location>
        <begin position="1"/>
        <end position="31"/>
    </location>
</feature>
<proteinExistence type="predicted"/>
<dbReference type="Gene3D" id="1.10.510.10">
    <property type="entry name" value="Transferase(Phosphotransferase) domain 1"/>
    <property type="match status" value="1"/>
</dbReference>
<dbReference type="Pfam" id="PF07714">
    <property type="entry name" value="PK_Tyr_Ser-Thr"/>
    <property type="match status" value="1"/>
</dbReference>
<dbReference type="Gene3D" id="3.80.10.10">
    <property type="entry name" value="Ribonuclease Inhibitor"/>
    <property type="match status" value="1"/>
</dbReference>
<dbReference type="SUPFAM" id="SSF56112">
    <property type="entry name" value="Protein kinase-like (PK-like)"/>
    <property type="match status" value="1"/>
</dbReference>
<accession>A0AAV5CTK7</accession>
<feature type="chain" id="PRO_5043820173" description="Protein kinase domain-containing protein" evidence="13">
    <location>
        <begin position="32"/>
        <end position="483"/>
    </location>
</feature>
<evidence type="ECO:0000256" key="13">
    <source>
        <dbReference type="SAM" id="SignalP"/>
    </source>
</evidence>
<dbReference type="Pfam" id="PF08263">
    <property type="entry name" value="LRRNT_2"/>
    <property type="match status" value="1"/>
</dbReference>
<dbReference type="FunFam" id="3.80.10.10:FF:000101">
    <property type="entry name" value="LRR receptor-like serine/threonine-protein kinase ERECTA"/>
    <property type="match status" value="1"/>
</dbReference>
<dbReference type="SMART" id="SM00369">
    <property type="entry name" value="LRR_TYP"/>
    <property type="match status" value="3"/>
</dbReference>
<dbReference type="InterPro" id="IPR001611">
    <property type="entry name" value="Leu-rich_rpt"/>
</dbReference>
<keyword evidence="7" id="KW-1133">Transmembrane helix</keyword>
<evidence type="ECO:0000256" key="4">
    <source>
        <dbReference type="ARBA" id="ARBA00022737"/>
    </source>
</evidence>
<keyword evidence="2" id="KW-0812">Transmembrane</keyword>
<organism evidence="15 16">
    <name type="scientific">Eleusine coracana subsp. coracana</name>
    <dbReference type="NCBI Taxonomy" id="191504"/>
    <lineage>
        <taxon>Eukaryota</taxon>
        <taxon>Viridiplantae</taxon>
        <taxon>Streptophyta</taxon>
        <taxon>Embryophyta</taxon>
        <taxon>Tracheophyta</taxon>
        <taxon>Spermatophyta</taxon>
        <taxon>Magnoliopsida</taxon>
        <taxon>Liliopsida</taxon>
        <taxon>Poales</taxon>
        <taxon>Poaceae</taxon>
        <taxon>PACMAD clade</taxon>
        <taxon>Chloridoideae</taxon>
        <taxon>Cynodonteae</taxon>
        <taxon>Eleusininae</taxon>
        <taxon>Eleusine</taxon>
    </lineage>
</organism>
<dbReference type="PANTHER" id="PTHR46084:SF41">
    <property type="entry name" value="LRR RECEPTOR-LIKE SERINE_THREONINE-PROTEIN KINASE-RELATED"/>
    <property type="match status" value="1"/>
</dbReference>
<gene>
    <name evidence="15" type="primary">ga18535</name>
    <name evidence="15" type="ORF">PR202_ga18535</name>
</gene>
<keyword evidence="3 13" id="KW-0732">Signal</keyword>
<evidence type="ECO:0000313" key="15">
    <source>
        <dbReference type="EMBL" id="GJN01282.1"/>
    </source>
</evidence>
<protein>
    <recommendedName>
        <fullName evidence="14">Protein kinase domain-containing protein</fullName>
    </recommendedName>
</protein>
<comment type="subcellular location">
    <subcellularLocation>
        <location evidence="11">Endomembrane system</location>
        <topology evidence="11">Single-pass type I membrane protein</topology>
    </subcellularLocation>
</comment>
<dbReference type="SUPFAM" id="SSF52058">
    <property type="entry name" value="L domain-like"/>
    <property type="match status" value="1"/>
</dbReference>
<evidence type="ECO:0000313" key="16">
    <source>
        <dbReference type="Proteomes" id="UP001054889"/>
    </source>
</evidence>
<dbReference type="GO" id="GO:0005524">
    <property type="term" value="F:ATP binding"/>
    <property type="evidence" value="ECO:0007669"/>
    <property type="project" value="UniProtKB-KW"/>
</dbReference>
<dbReference type="InterPro" id="IPR001245">
    <property type="entry name" value="Ser-Thr/Tyr_kinase_cat_dom"/>
</dbReference>
<dbReference type="InterPro" id="IPR011009">
    <property type="entry name" value="Kinase-like_dom_sf"/>
</dbReference>
<feature type="region of interest" description="Disordered" evidence="12">
    <location>
        <begin position="189"/>
        <end position="219"/>
    </location>
</feature>